<dbReference type="PANTHER" id="PTHR11118">
    <property type="entry name" value="RNA-SPLICING LIGASE RTCB HOMOLOG"/>
    <property type="match status" value="1"/>
</dbReference>
<comment type="catalytic activity">
    <reaction evidence="8">
        <text>a 3'-end 3'-phospho-ribonucleotide-RNA + a 5'-end dephospho-ribonucleoside-RNA + GTP = a ribonucleotidyl-ribonucleotide-RNA + GMP + diphosphate</text>
        <dbReference type="Rhea" id="RHEA:68076"/>
        <dbReference type="Rhea" id="RHEA-COMP:10463"/>
        <dbReference type="Rhea" id="RHEA-COMP:13936"/>
        <dbReference type="Rhea" id="RHEA-COMP:17355"/>
        <dbReference type="ChEBI" id="CHEBI:33019"/>
        <dbReference type="ChEBI" id="CHEBI:37565"/>
        <dbReference type="ChEBI" id="CHEBI:58115"/>
        <dbReference type="ChEBI" id="CHEBI:83062"/>
        <dbReference type="ChEBI" id="CHEBI:138284"/>
        <dbReference type="ChEBI" id="CHEBI:173118"/>
        <dbReference type="EC" id="6.5.1.8"/>
    </reaction>
</comment>
<dbReference type="AlphaFoldDB" id="A0A317MRU2"/>
<feature type="binding site" evidence="10">
    <location>
        <begin position="239"/>
        <end position="240"/>
    </location>
    <ligand>
        <name>GMP</name>
        <dbReference type="ChEBI" id="CHEBI:58115"/>
    </ligand>
</feature>
<dbReference type="OrthoDB" id="9802323at2"/>
<dbReference type="GO" id="GO:0003972">
    <property type="term" value="F:RNA ligase (ATP) activity"/>
    <property type="evidence" value="ECO:0007669"/>
    <property type="project" value="TreeGrafter"/>
</dbReference>
<keyword evidence="6 10" id="KW-0342">GTP-binding</keyword>
<dbReference type="GO" id="GO:0042245">
    <property type="term" value="P:RNA repair"/>
    <property type="evidence" value="ECO:0007669"/>
    <property type="project" value="UniProtKB-KW"/>
</dbReference>
<reference evidence="12 13" key="1">
    <citation type="submission" date="2018-05" db="EMBL/GenBank/DDBJ databases">
        <title>Genomic Encyclopedia of Type Strains, Phase IV (KMG-IV): sequencing the most valuable type-strain genomes for metagenomic binning, comparative biology and taxonomic classification.</title>
        <authorList>
            <person name="Goeker M."/>
        </authorList>
    </citation>
    <scope>NUCLEOTIDE SEQUENCE [LARGE SCALE GENOMIC DNA]</scope>
    <source>
        <strain evidence="12 13">DSM 23606</strain>
    </source>
</reference>
<evidence type="ECO:0000256" key="5">
    <source>
        <dbReference type="ARBA" id="ARBA00022800"/>
    </source>
</evidence>
<feature type="active site" description="GMP-histidine intermediate" evidence="9">
    <location>
        <position position="295"/>
    </location>
</feature>
<keyword evidence="5" id="KW-0692">RNA repair</keyword>
<dbReference type="GO" id="GO:0046872">
    <property type="term" value="F:metal ion binding"/>
    <property type="evidence" value="ECO:0007669"/>
    <property type="project" value="UniProtKB-KW"/>
</dbReference>
<dbReference type="NCBIfam" id="NF007153">
    <property type="entry name" value="PRK09588.1"/>
    <property type="match status" value="1"/>
</dbReference>
<feature type="binding site" evidence="11">
    <location>
        <position position="137"/>
    </location>
    <ligand>
        <name>Mn(2+)</name>
        <dbReference type="ChEBI" id="CHEBI:29035"/>
        <label>1</label>
    </ligand>
</feature>
<evidence type="ECO:0000256" key="2">
    <source>
        <dbReference type="ARBA" id="ARBA00022598"/>
    </source>
</evidence>
<name>A0A317MRU2_9GAMM</name>
<keyword evidence="7 11" id="KW-0464">Manganese</keyword>
<protein>
    <recommendedName>
        <fullName evidence="1">3'-phosphate/5'-hydroxy nucleic acid ligase</fullName>
        <ecNumber evidence="1">6.5.1.8</ecNumber>
    </recommendedName>
</protein>
<evidence type="ECO:0000256" key="3">
    <source>
        <dbReference type="ARBA" id="ARBA00022723"/>
    </source>
</evidence>
<sequence>MTMDDTPQAPAPTLVASAGQWIEGAAVQQLAAVAAWPGMRRAVGLPDLHPGKVTPIGAAFASDGLLHPALVGNDIGCGMSLWSTTLKRAKAKPVALAARLHGLDGPWDGDTSARLAAAGLEPTPCDAALGTIGGGNHFAELQAIEQVCDAAVLTALGLDAERLLLLVHSGSRGLGERILRDHVERHGAAPLAADSDDGRAYLARHELARRWAVVNRALIAERFAASLHTEVSCRLDICHNSVSAALVDGCPCWLHRKGAAPADAGPVVVPGSRGSFSYLLQPTPDSEATLYSIAHGAGRKWKRSDSRARLQRRFTPQSLSRTALGSEVICEDRELLFEEAPQAYKDIERVIADLVDAGLARVLAVLRPLVSYKLRARVRA</sequence>
<keyword evidence="3 11" id="KW-0479">Metal-binding</keyword>
<dbReference type="GO" id="GO:0006396">
    <property type="term" value="P:RNA processing"/>
    <property type="evidence" value="ECO:0007669"/>
    <property type="project" value="InterPro"/>
</dbReference>
<keyword evidence="13" id="KW-1185">Reference proteome</keyword>
<dbReference type="GO" id="GO:0005525">
    <property type="term" value="F:GTP binding"/>
    <property type="evidence" value="ECO:0007669"/>
    <property type="project" value="UniProtKB-KW"/>
</dbReference>
<evidence type="ECO:0000256" key="6">
    <source>
        <dbReference type="ARBA" id="ARBA00023134"/>
    </source>
</evidence>
<evidence type="ECO:0000256" key="10">
    <source>
        <dbReference type="PIRSR" id="PIRSR601233-2"/>
    </source>
</evidence>
<dbReference type="EMBL" id="QGTJ01000009">
    <property type="protein sequence ID" value="PWV59755.1"/>
    <property type="molecule type" value="Genomic_DNA"/>
</dbReference>
<feature type="binding site" evidence="10">
    <location>
        <position position="277"/>
    </location>
    <ligand>
        <name>GMP</name>
        <dbReference type="ChEBI" id="CHEBI:58115"/>
    </ligand>
</feature>
<dbReference type="GO" id="GO:0170057">
    <property type="term" value="F:RNA ligase (GTP) activity"/>
    <property type="evidence" value="ECO:0007669"/>
    <property type="project" value="UniProtKB-EC"/>
</dbReference>
<dbReference type="InterPro" id="IPR001233">
    <property type="entry name" value="RtcB"/>
</dbReference>
<feature type="binding site" evidence="11">
    <location>
        <position position="168"/>
    </location>
    <ligand>
        <name>Mn(2+)</name>
        <dbReference type="ChEBI" id="CHEBI:29035"/>
        <label>2</label>
    </ligand>
</feature>
<dbReference type="Gene3D" id="3.90.1860.10">
    <property type="entry name" value="tRNA-splicing ligase RtcB"/>
    <property type="match status" value="2"/>
</dbReference>
<feature type="binding site" evidence="11">
    <location>
        <position position="239"/>
    </location>
    <ligand>
        <name>Mn(2+)</name>
        <dbReference type="ChEBI" id="CHEBI:29035"/>
        <label>2</label>
    </ligand>
</feature>
<dbReference type="Proteomes" id="UP000246569">
    <property type="component" value="Unassembled WGS sequence"/>
</dbReference>
<evidence type="ECO:0000256" key="8">
    <source>
        <dbReference type="ARBA" id="ARBA00047746"/>
    </source>
</evidence>
<dbReference type="Pfam" id="PF01139">
    <property type="entry name" value="RtcB"/>
    <property type="match status" value="2"/>
</dbReference>
<keyword evidence="4 10" id="KW-0547">Nucleotide-binding</keyword>
<comment type="caution">
    <text evidence="12">The sequence shown here is derived from an EMBL/GenBank/DDBJ whole genome shotgun (WGS) entry which is preliminary data.</text>
</comment>
<organism evidence="12 13">
    <name type="scientific">Plasticicumulans acidivorans</name>
    <dbReference type="NCBI Taxonomy" id="886464"/>
    <lineage>
        <taxon>Bacteria</taxon>
        <taxon>Pseudomonadati</taxon>
        <taxon>Pseudomonadota</taxon>
        <taxon>Gammaproteobacteria</taxon>
        <taxon>Candidatus Competibacteraceae</taxon>
        <taxon>Plasticicumulans</taxon>
    </lineage>
</organism>
<evidence type="ECO:0000256" key="9">
    <source>
        <dbReference type="PIRSR" id="PIRSR601233-1"/>
    </source>
</evidence>
<evidence type="ECO:0000256" key="7">
    <source>
        <dbReference type="ARBA" id="ARBA00023211"/>
    </source>
</evidence>
<accession>A0A317MRU2</accession>
<proteinExistence type="predicted"/>
<evidence type="ECO:0000256" key="1">
    <source>
        <dbReference type="ARBA" id="ARBA00012726"/>
    </source>
</evidence>
<dbReference type="InterPro" id="IPR017510">
    <property type="entry name" value="RtcB2"/>
</dbReference>
<dbReference type="InterPro" id="IPR036025">
    <property type="entry name" value="RtcB-like_sf"/>
</dbReference>
<evidence type="ECO:0000256" key="11">
    <source>
        <dbReference type="PIRSR" id="PIRSR601233-3"/>
    </source>
</evidence>
<feature type="binding site" evidence="10">
    <location>
        <begin position="295"/>
        <end position="298"/>
    </location>
    <ligand>
        <name>GMP</name>
        <dbReference type="ChEBI" id="CHEBI:58115"/>
    </ligand>
</feature>
<dbReference type="SUPFAM" id="SSF103365">
    <property type="entry name" value="Hypothetical protein PH1602"/>
    <property type="match status" value="1"/>
</dbReference>
<dbReference type="PANTHER" id="PTHR11118:SF1">
    <property type="entry name" value="RNA-SPLICING LIGASE RTCB HOMOLOG"/>
    <property type="match status" value="1"/>
</dbReference>
<evidence type="ECO:0000313" key="12">
    <source>
        <dbReference type="EMBL" id="PWV59755.1"/>
    </source>
</evidence>
<dbReference type="NCBIfam" id="TIGR03073">
    <property type="entry name" value="release_rtcB"/>
    <property type="match status" value="1"/>
</dbReference>
<evidence type="ECO:0000313" key="13">
    <source>
        <dbReference type="Proteomes" id="UP000246569"/>
    </source>
</evidence>
<feature type="binding site" evidence="10">
    <location>
        <begin position="136"/>
        <end position="140"/>
    </location>
    <ligand>
        <name>GMP</name>
        <dbReference type="ChEBI" id="CHEBI:58115"/>
    </ligand>
</feature>
<gene>
    <name evidence="12" type="ORF">C7443_1098</name>
</gene>
<keyword evidence="2" id="KW-0436">Ligase</keyword>
<evidence type="ECO:0000256" key="4">
    <source>
        <dbReference type="ARBA" id="ARBA00022741"/>
    </source>
</evidence>
<comment type="cofactor">
    <cofactor evidence="11">
        <name>Mn(2+)</name>
        <dbReference type="ChEBI" id="CHEBI:29035"/>
    </cofactor>
    <text evidence="11">Binds 2 manganese ions per subunit.</text>
</comment>
<dbReference type="EC" id="6.5.1.8" evidence="1"/>